<dbReference type="SMART" id="SM00842">
    <property type="entry name" value="FtsA"/>
    <property type="match status" value="1"/>
</dbReference>
<gene>
    <name evidence="5" type="primary">ftsA</name>
    <name evidence="10" type="ORF">B8A44_04950</name>
    <name evidence="9" type="ORF">BWX42_04615</name>
</gene>
<dbReference type="GO" id="GO:0032153">
    <property type="term" value="C:cell division site"/>
    <property type="evidence" value="ECO:0007669"/>
    <property type="project" value="UniProtKB-UniRule"/>
</dbReference>
<comment type="subcellular location">
    <subcellularLocation>
        <location evidence="5">Cell membrane</location>
        <topology evidence="5">Peripheral membrane protein</topology>
        <orientation evidence="5">Cytoplasmic side</orientation>
    </subcellularLocation>
    <text evidence="5">Localizes to the Z ring in an FtsZ-dependent manner. Targeted to the membrane through a conserved C-terminal amphipathic helix.</text>
</comment>
<dbReference type="Proteomes" id="UP000249099">
    <property type="component" value="Unassembled WGS sequence"/>
</dbReference>
<evidence type="ECO:0000256" key="6">
    <source>
        <dbReference type="PIRNR" id="PIRNR003101"/>
    </source>
</evidence>
<dbReference type="InterPro" id="IPR020823">
    <property type="entry name" value="Cell_div_FtsA"/>
</dbReference>
<evidence type="ECO:0000256" key="1">
    <source>
        <dbReference type="ARBA" id="ARBA00022475"/>
    </source>
</evidence>
<evidence type="ECO:0000256" key="4">
    <source>
        <dbReference type="ARBA" id="ARBA00023306"/>
    </source>
</evidence>
<dbReference type="Gene3D" id="3.30.1490.110">
    <property type="match status" value="1"/>
</dbReference>
<reference evidence="9 11" key="1">
    <citation type="submission" date="2017-01" db="EMBL/GenBank/DDBJ databases">
        <title>Complete Genome Sequence of Dolosigranulum pigrum isolated from a Patient with interstitial lung disease.</title>
        <authorList>
            <person name="Mukhopadhyay R."/>
            <person name="Joaquin J."/>
            <person name="Hogue R."/>
            <person name="Fitzgerald S."/>
            <person name="Jospin G."/>
            <person name="Eisen J.A."/>
            <person name="Chaturvedi V."/>
        </authorList>
    </citation>
    <scope>NUCLEOTIDE SEQUENCE [LARGE SCALE GENOMIC DNA]</scope>
    <source>
        <strain evidence="9 11">15S00348</strain>
    </source>
</reference>
<evidence type="ECO:0000256" key="2">
    <source>
        <dbReference type="ARBA" id="ARBA00022618"/>
    </source>
</evidence>
<keyword evidence="3 5" id="KW-0472">Membrane</keyword>
<dbReference type="GO" id="GO:0043093">
    <property type="term" value="P:FtsZ-dependent cytokinesis"/>
    <property type="evidence" value="ECO:0007669"/>
    <property type="project" value="UniProtKB-UniRule"/>
</dbReference>
<evidence type="ECO:0000313" key="9">
    <source>
        <dbReference type="EMBL" id="OOL81127.1"/>
    </source>
</evidence>
<accession>A0A1S8KN13</accession>
<dbReference type="Gene3D" id="3.30.420.40">
    <property type="match status" value="2"/>
</dbReference>
<keyword evidence="2 5" id="KW-0132">Cell division</keyword>
<evidence type="ECO:0000313" key="12">
    <source>
        <dbReference type="Proteomes" id="UP000249099"/>
    </source>
</evidence>
<feature type="compositionally biased region" description="Polar residues" evidence="7">
    <location>
        <begin position="396"/>
        <end position="419"/>
    </location>
</feature>
<feature type="domain" description="SHS2" evidence="8">
    <location>
        <begin position="6"/>
        <end position="193"/>
    </location>
</feature>
<proteinExistence type="inferred from homology"/>
<comment type="subunit">
    <text evidence="5">Self-interacts. Interacts with FtsZ.</text>
</comment>
<protein>
    <recommendedName>
        <fullName evidence="5 6">Cell division protein FtsA</fullName>
    </recommendedName>
</protein>
<dbReference type="InterPro" id="IPR003494">
    <property type="entry name" value="SHS2_FtsA"/>
</dbReference>
<dbReference type="GO" id="GO:0009898">
    <property type="term" value="C:cytoplasmic side of plasma membrane"/>
    <property type="evidence" value="ECO:0007669"/>
    <property type="project" value="UniProtKB-UniRule"/>
</dbReference>
<comment type="function">
    <text evidence="5 6">Cell division protein that is involved in the assembly of the Z ring. May serve as a membrane anchor for the Z ring.</text>
</comment>
<dbReference type="PIRSF" id="PIRSF003101">
    <property type="entry name" value="FtsA"/>
    <property type="match status" value="1"/>
</dbReference>
<dbReference type="GeneID" id="42694210"/>
<dbReference type="InterPro" id="IPR043129">
    <property type="entry name" value="ATPase_NBD"/>
</dbReference>
<dbReference type="Pfam" id="PF14450">
    <property type="entry name" value="FtsA"/>
    <property type="match status" value="1"/>
</dbReference>
<dbReference type="Pfam" id="PF02491">
    <property type="entry name" value="SHS2_FTSA"/>
    <property type="match status" value="1"/>
</dbReference>
<dbReference type="OrthoDB" id="9768127at2"/>
<evidence type="ECO:0000313" key="11">
    <source>
        <dbReference type="Proteomes" id="UP000190409"/>
    </source>
</evidence>
<dbReference type="RefSeq" id="WP_004635752.1">
    <property type="nucleotide sequence ID" value="NZ_CAJHJL010000002.1"/>
</dbReference>
<feature type="region of interest" description="Disordered" evidence="7">
    <location>
        <begin position="396"/>
        <end position="422"/>
    </location>
</feature>
<organism evidence="9 11">
    <name type="scientific">Dolosigranulum pigrum</name>
    <dbReference type="NCBI Taxonomy" id="29394"/>
    <lineage>
        <taxon>Bacteria</taxon>
        <taxon>Bacillati</taxon>
        <taxon>Bacillota</taxon>
        <taxon>Bacilli</taxon>
        <taxon>Lactobacillales</taxon>
        <taxon>Carnobacteriaceae</taxon>
        <taxon>Dolosigranulum</taxon>
    </lineage>
</organism>
<comment type="similarity">
    <text evidence="5 6">Belongs to the FtsA/MreB family.</text>
</comment>
<dbReference type="SUPFAM" id="SSF53067">
    <property type="entry name" value="Actin-like ATPase domain"/>
    <property type="match status" value="2"/>
</dbReference>
<dbReference type="AlphaFoldDB" id="A0A1S8KN13"/>
<keyword evidence="4 5" id="KW-0131">Cell cycle</keyword>
<dbReference type="EMBL" id="NAQV01000015">
    <property type="protein sequence ID" value="RAN63474.1"/>
    <property type="molecule type" value="Genomic_DNA"/>
</dbReference>
<dbReference type="NCBIfam" id="TIGR01174">
    <property type="entry name" value="ftsA"/>
    <property type="match status" value="1"/>
</dbReference>
<dbReference type="Proteomes" id="UP000190409">
    <property type="component" value="Unassembled WGS sequence"/>
</dbReference>
<comment type="caution">
    <text evidence="9">The sequence shown here is derived from an EMBL/GenBank/DDBJ whole genome shotgun (WGS) entry which is preliminary data.</text>
</comment>
<dbReference type="CDD" id="cd24048">
    <property type="entry name" value="ASKHA_NBD_FtsA"/>
    <property type="match status" value="1"/>
</dbReference>
<dbReference type="EMBL" id="MUYF01000003">
    <property type="protein sequence ID" value="OOL81127.1"/>
    <property type="molecule type" value="Genomic_DNA"/>
</dbReference>
<keyword evidence="1 5" id="KW-1003">Cell membrane</keyword>
<name>A0A1S8KN13_9LACT</name>
<evidence type="ECO:0000259" key="8">
    <source>
        <dbReference type="SMART" id="SM00842"/>
    </source>
</evidence>
<dbReference type="HAMAP" id="MF_02033">
    <property type="entry name" value="FtsA"/>
    <property type="match status" value="1"/>
</dbReference>
<evidence type="ECO:0000256" key="5">
    <source>
        <dbReference type="HAMAP-Rule" id="MF_02033"/>
    </source>
</evidence>
<sequence length="440" mass="47541">MKNGVYTSLDIGTTSIKVIVSEINNGQLNVIGVGSAESNGLKRGMIVDIDQTVRAIKSAVKQASDKSGIAIEHLVVGVPASNVVIEPCHGVISVKEHSKEISSNDVIQVLEQSIANIIPAERDLLSVMLEEFIVDGFDEINDPRGMVGQRLELYGTAISVPKTILHNIKKCVEQAGFVVQNLILQPQAMAQVALSDDERNFGAVQIDMGGGQTTVSAVHDHQLKYSTVIQEGGEYVSKDISIVLNTSQRNAENLKREVGFIGQTSDNTVHVDVVGKNDPELVEESYIGEIIEARLVQIFEKAKAELDKISALDLPGGVIISGGAASTPGIKQLAKDIFGVRTTVYIPDYMGIRSAQYTVAVGLTRYEASLTDVQRVVDVALLKKMGVYVPTPSQVAQPKVSTQTTKSPEHSTSTQQVESFNREEGTFGDKVKNLFSSFFE</sequence>
<evidence type="ECO:0000313" key="10">
    <source>
        <dbReference type="EMBL" id="RAN63474.1"/>
    </source>
</evidence>
<evidence type="ECO:0000256" key="7">
    <source>
        <dbReference type="SAM" id="MobiDB-lite"/>
    </source>
</evidence>
<dbReference type="PANTHER" id="PTHR32432:SF4">
    <property type="entry name" value="CELL DIVISION PROTEIN FTSA"/>
    <property type="match status" value="1"/>
</dbReference>
<evidence type="ECO:0000256" key="3">
    <source>
        <dbReference type="ARBA" id="ARBA00023136"/>
    </source>
</evidence>
<dbReference type="PANTHER" id="PTHR32432">
    <property type="entry name" value="CELL DIVISION PROTEIN FTSA-RELATED"/>
    <property type="match status" value="1"/>
</dbReference>
<dbReference type="InterPro" id="IPR050696">
    <property type="entry name" value="FtsA/MreB"/>
</dbReference>
<reference evidence="10 12" key="2">
    <citation type="submission" date="2017-03" db="EMBL/GenBank/DDBJ databases">
        <title>wgs assembly of Dolosigranulum pigrum KPL CDC strains.</title>
        <authorList>
            <person name="Brugger S.D."/>
            <person name="Pettigrew M."/>
            <person name="Kong Y."/>
            <person name="Lemon K.P."/>
        </authorList>
    </citation>
    <scope>NUCLEOTIDE SEQUENCE [LARGE SCALE GENOMIC DNA]</scope>
    <source>
        <strain evidence="10 12">KPL1931_CDC4294-98</strain>
    </source>
</reference>